<feature type="transmembrane region" description="Helical" evidence="9">
    <location>
        <begin position="282"/>
        <end position="301"/>
    </location>
</feature>
<keyword evidence="4" id="KW-0808">Transferase</keyword>
<feature type="transmembrane region" description="Helical" evidence="9">
    <location>
        <begin position="365"/>
        <end position="386"/>
    </location>
</feature>
<dbReference type="GO" id="GO:0009103">
    <property type="term" value="P:lipopolysaccharide biosynthetic process"/>
    <property type="evidence" value="ECO:0007669"/>
    <property type="project" value="UniProtKB-ARBA"/>
</dbReference>
<dbReference type="GO" id="GO:0016763">
    <property type="term" value="F:pentosyltransferase activity"/>
    <property type="evidence" value="ECO:0007669"/>
    <property type="project" value="TreeGrafter"/>
</dbReference>
<evidence type="ECO:0000313" key="10">
    <source>
        <dbReference type="EMBL" id="NYD42897.1"/>
    </source>
</evidence>
<feature type="transmembrane region" description="Helical" evidence="9">
    <location>
        <begin position="34"/>
        <end position="55"/>
    </location>
</feature>
<comment type="subcellular location">
    <subcellularLocation>
        <location evidence="1">Cell membrane</location>
        <topology evidence="1">Multi-pass membrane protein</topology>
    </subcellularLocation>
</comment>
<comment type="caution">
    <text evidence="10">The sequence shown here is derived from an EMBL/GenBank/DDBJ whole genome shotgun (WGS) entry which is preliminary data.</text>
</comment>
<keyword evidence="6 9" id="KW-1133">Transmembrane helix</keyword>
<keyword evidence="5 9" id="KW-0812">Transmembrane</keyword>
<feature type="transmembrane region" description="Helical" evidence="9">
    <location>
        <begin position="340"/>
        <end position="358"/>
    </location>
</feature>
<dbReference type="AlphaFoldDB" id="A0A7Y9E8F0"/>
<feature type="transmembrane region" description="Helical" evidence="9">
    <location>
        <begin position="195"/>
        <end position="214"/>
    </location>
</feature>
<evidence type="ECO:0000256" key="1">
    <source>
        <dbReference type="ARBA" id="ARBA00004651"/>
    </source>
</evidence>
<proteinExistence type="predicted"/>
<organism evidence="10 11">
    <name type="scientific">Nocardioides panaciterrulae</name>
    <dbReference type="NCBI Taxonomy" id="661492"/>
    <lineage>
        <taxon>Bacteria</taxon>
        <taxon>Bacillati</taxon>
        <taxon>Actinomycetota</taxon>
        <taxon>Actinomycetes</taxon>
        <taxon>Propionibacteriales</taxon>
        <taxon>Nocardioidaceae</taxon>
        <taxon>Nocardioides</taxon>
    </lineage>
</organism>
<feature type="transmembrane region" description="Helical" evidence="9">
    <location>
        <begin position="109"/>
        <end position="128"/>
    </location>
</feature>
<feature type="transmembrane region" description="Helical" evidence="9">
    <location>
        <begin position="134"/>
        <end position="153"/>
    </location>
</feature>
<dbReference type="PANTHER" id="PTHR33908">
    <property type="entry name" value="MANNOSYLTRANSFERASE YKCB-RELATED"/>
    <property type="match status" value="1"/>
</dbReference>
<dbReference type="InterPro" id="IPR050297">
    <property type="entry name" value="LipidA_mod_glycosyltrf_83"/>
</dbReference>
<evidence type="ECO:0008006" key="12">
    <source>
        <dbReference type="Google" id="ProtNLM"/>
    </source>
</evidence>
<evidence type="ECO:0000256" key="3">
    <source>
        <dbReference type="ARBA" id="ARBA00022676"/>
    </source>
</evidence>
<evidence type="ECO:0000256" key="8">
    <source>
        <dbReference type="SAM" id="MobiDB-lite"/>
    </source>
</evidence>
<dbReference type="RefSeq" id="WP_179664476.1">
    <property type="nucleotide sequence ID" value="NZ_JACCBG010000001.1"/>
</dbReference>
<evidence type="ECO:0000313" key="11">
    <source>
        <dbReference type="Proteomes" id="UP000535511"/>
    </source>
</evidence>
<evidence type="ECO:0000256" key="9">
    <source>
        <dbReference type="SAM" id="Phobius"/>
    </source>
</evidence>
<keyword evidence="3" id="KW-0328">Glycosyltransferase</keyword>
<dbReference type="EMBL" id="JACCBG010000001">
    <property type="protein sequence ID" value="NYD42897.1"/>
    <property type="molecule type" value="Genomic_DNA"/>
</dbReference>
<sequence>MATTQGAREPATAPRDPSYSRGPRRGRLRGFDPLIPLTGLVAVLVYVGHGFHGYLSRDLGVYTYGGQQFAEGVPPYVAIVNRAGPLAHLLPGIGAWLSRLAGIDDIVGMRVLFMLFAAASVAAAYVLGRDTFRSRLAGLTAAAALLCLKGFVIYSTGGPREKTPLVLFCLLAVLAVVHRRWVVAGLFIALATLTWQPAFFALVASAAVAALMQAEGRLRSLVRIAVGGLVPLAVTVAVYAALGDLQYFLDDFLIINARYTHQVSLLDSPGSIWASTLKTYGWTTWVLLGGLAVELVLAVRARRAARSGDPRAAALVGMGALTVVGILWSLLAYNGWPDCFFAFPVVVVGIAGLVPVLRGRLSAPVLRGVVAVWLVAVVVLTTVYAIRTRENGLDEQRRDVEAVLRVLPDARIMSVEAPPPLVLAHQRNPTRFQLFGNGLEDYLQDTWPGGQAGYGRWVDQHAPDLLAVGTESAVPPWLTPVLASDFVEVGGTPGWTWYVRPGVGQDKVDRLRQVLGG</sequence>
<protein>
    <recommendedName>
        <fullName evidence="12">Glycosyltransferase RgtA/B/C/D-like domain-containing protein</fullName>
    </recommendedName>
</protein>
<reference evidence="10 11" key="1">
    <citation type="submission" date="2020-07" db="EMBL/GenBank/DDBJ databases">
        <title>Sequencing the genomes of 1000 actinobacteria strains.</title>
        <authorList>
            <person name="Klenk H.-P."/>
        </authorList>
    </citation>
    <scope>NUCLEOTIDE SEQUENCE [LARGE SCALE GENOMIC DNA]</scope>
    <source>
        <strain evidence="10 11">DSM 21350</strain>
    </source>
</reference>
<keyword evidence="11" id="KW-1185">Reference proteome</keyword>
<accession>A0A7Y9E8F0</accession>
<dbReference type="GO" id="GO:0005886">
    <property type="term" value="C:plasma membrane"/>
    <property type="evidence" value="ECO:0007669"/>
    <property type="project" value="UniProtKB-SubCell"/>
</dbReference>
<keyword evidence="2" id="KW-1003">Cell membrane</keyword>
<dbReference type="PANTHER" id="PTHR33908:SF11">
    <property type="entry name" value="MEMBRANE PROTEIN"/>
    <property type="match status" value="1"/>
</dbReference>
<evidence type="ECO:0000256" key="2">
    <source>
        <dbReference type="ARBA" id="ARBA00022475"/>
    </source>
</evidence>
<evidence type="ECO:0000256" key="6">
    <source>
        <dbReference type="ARBA" id="ARBA00022989"/>
    </source>
</evidence>
<name>A0A7Y9E8F0_9ACTN</name>
<keyword evidence="7 9" id="KW-0472">Membrane</keyword>
<evidence type="ECO:0000256" key="7">
    <source>
        <dbReference type="ARBA" id="ARBA00023136"/>
    </source>
</evidence>
<evidence type="ECO:0000256" key="4">
    <source>
        <dbReference type="ARBA" id="ARBA00022679"/>
    </source>
</evidence>
<gene>
    <name evidence="10" type="ORF">BJZ21_002980</name>
</gene>
<feature type="transmembrane region" description="Helical" evidence="9">
    <location>
        <begin position="313"/>
        <end position="334"/>
    </location>
</feature>
<feature type="region of interest" description="Disordered" evidence="8">
    <location>
        <begin position="1"/>
        <end position="25"/>
    </location>
</feature>
<dbReference type="Proteomes" id="UP000535511">
    <property type="component" value="Unassembled WGS sequence"/>
</dbReference>
<feature type="transmembrane region" description="Helical" evidence="9">
    <location>
        <begin position="221"/>
        <end position="242"/>
    </location>
</feature>
<evidence type="ECO:0000256" key="5">
    <source>
        <dbReference type="ARBA" id="ARBA00022692"/>
    </source>
</evidence>